<dbReference type="Proteomes" id="UP000293638">
    <property type="component" value="Unassembled WGS sequence"/>
</dbReference>
<comment type="caution">
    <text evidence="3">The sequence shown here is derived from an EMBL/GenBank/DDBJ whole genome shotgun (WGS) entry which is preliminary data.</text>
</comment>
<dbReference type="PANTHER" id="PTHR43198:SF2">
    <property type="entry name" value="SI:CH1073-67J19.1-RELATED"/>
    <property type="match status" value="1"/>
</dbReference>
<comment type="pathway">
    <text evidence="1">Cofactor biosynthesis; thiamine diphosphate biosynthesis.</text>
</comment>
<feature type="domain" description="Thiaminase-2/PQQC" evidence="2">
    <location>
        <begin position="24"/>
        <end position="226"/>
    </location>
</feature>
<evidence type="ECO:0000259" key="2">
    <source>
        <dbReference type="Pfam" id="PF03070"/>
    </source>
</evidence>
<evidence type="ECO:0000256" key="1">
    <source>
        <dbReference type="ARBA" id="ARBA00004948"/>
    </source>
</evidence>
<protein>
    <submittedName>
        <fullName evidence="3">Thiaminase /4-amino-5-aminomethyl-2-methylpyrimidine deaminase</fullName>
    </submittedName>
</protein>
<gene>
    <name evidence="3" type="ORF">EV189_0714</name>
</gene>
<keyword evidence="4" id="KW-1185">Reference proteome</keyword>
<dbReference type="SUPFAM" id="SSF48613">
    <property type="entry name" value="Heme oxygenase-like"/>
    <property type="match status" value="1"/>
</dbReference>
<dbReference type="Pfam" id="PF03070">
    <property type="entry name" value="TENA_THI-4"/>
    <property type="match status" value="1"/>
</dbReference>
<evidence type="ECO:0000313" key="4">
    <source>
        <dbReference type="Proteomes" id="UP000293638"/>
    </source>
</evidence>
<dbReference type="RefSeq" id="WP_231116022.1">
    <property type="nucleotide sequence ID" value="NZ_SGXD01000001.1"/>
</dbReference>
<dbReference type="Gene3D" id="1.20.910.10">
    <property type="entry name" value="Heme oxygenase-like"/>
    <property type="match status" value="1"/>
</dbReference>
<dbReference type="EMBL" id="SGXD01000001">
    <property type="protein sequence ID" value="RZS91472.1"/>
    <property type="molecule type" value="Genomic_DNA"/>
</dbReference>
<dbReference type="InterPro" id="IPR016084">
    <property type="entry name" value="Haem_Oase-like_multi-hlx"/>
</dbReference>
<sequence>MTPLLTDPSTRPAGAATRWWGAALPVYDAILAHPFLAGLADGTLPAAAFERYLVQDAHYLRGYARALALVAAHGDEEGDVALFARSAATAIAVERQLHAGLLAELGIDPEAAAASEPGPATTAYVDSLVAAAATGSFADGLAAVLPCYWVYARVGEVLLPGSSPDPRYAAWIATYADPGFQQTVAAVLDVVDRVGADLTAEPDARARRLYRKGTVHEWLFWDAAWTGRSWPSF</sequence>
<dbReference type="InterPro" id="IPR004305">
    <property type="entry name" value="Thiaminase-2/PQQC"/>
</dbReference>
<name>A0A4Q7NYJ7_9ACTN</name>
<evidence type="ECO:0000313" key="3">
    <source>
        <dbReference type="EMBL" id="RZS91472.1"/>
    </source>
</evidence>
<proteinExistence type="predicted"/>
<dbReference type="PANTHER" id="PTHR43198">
    <property type="entry name" value="BIFUNCTIONAL TH2 PROTEIN"/>
    <property type="match status" value="1"/>
</dbReference>
<dbReference type="GO" id="GO:0005829">
    <property type="term" value="C:cytosol"/>
    <property type="evidence" value="ECO:0007669"/>
    <property type="project" value="TreeGrafter"/>
</dbReference>
<dbReference type="InterPro" id="IPR050967">
    <property type="entry name" value="Thiamine_Salvage_TenA"/>
</dbReference>
<organism evidence="3 4">
    <name type="scientific">Motilibacter rhizosphaerae</name>
    <dbReference type="NCBI Taxonomy" id="598652"/>
    <lineage>
        <taxon>Bacteria</taxon>
        <taxon>Bacillati</taxon>
        <taxon>Actinomycetota</taxon>
        <taxon>Actinomycetes</taxon>
        <taxon>Motilibacterales</taxon>
        <taxon>Motilibacteraceae</taxon>
        <taxon>Motilibacter</taxon>
    </lineage>
</organism>
<reference evidence="3 4" key="1">
    <citation type="submission" date="2019-02" db="EMBL/GenBank/DDBJ databases">
        <title>Genomic Encyclopedia of Type Strains, Phase IV (KMG-IV): sequencing the most valuable type-strain genomes for metagenomic binning, comparative biology and taxonomic classification.</title>
        <authorList>
            <person name="Goeker M."/>
        </authorList>
    </citation>
    <scope>NUCLEOTIDE SEQUENCE [LARGE SCALE GENOMIC DNA]</scope>
    <source>
        <strain evidence="3 4">DSM 45622</strain>
    </source>
</reference>
<dbReference type="AlphaFoldDB" id="A0A4Q7NYJ7"/>
<accession>A0A4Q7NYJ7</accession>
<dbReference type="CDD" id="cd19365">
    <property type="entry name" value="TenA_C-like"/>
    <property type="match status" value="1"/>
</dbReference>